<comment type="caution">
    <text evidence="1">The sequence shown here is derived from an EMBL/GenBank/DDBJ whole genome shotgun (WGS) entry which is preliminary data.</text>
</comment>
<evidence type="ECO:0008006" key="3">
    <source>
        <dbReference type="Google" id="ProtNLM"/>
    </source>
</evidence>
<evidence type="ECO:0000313" key="2">
    <source>
        <dbReference type="Proteomes" id="UP000652567"/>
    </source>
</evidence>
<name>A0A928V425_9GAMM</name>
<dbReference type="InterPro" id="IPR047742">
    <property type="entry name" value="PA4642-like"/>
</dbReference>
<proteinExistence type="predicted"/>
<gene>
    <name evidence="1" type="ORF">C4F51_06435</name>
</gene>
<evidence type="ECO:0000313" key="1">
    <source>
        <dbReference type="EMBL" id="MBE8716825.1"/>
    </source>
</evidence>
<dbReference type="Proteomes" id="UP000652567">
    <property type="component" value="Unassembled WGS sequence"/>
</dbReference>
<dbReference type="EMBL" id="PRDL01000001">
    <property type="protein sequence ID" value="MBE8716825.1"/>
    <property type="molecule type" value="Genomic_DNA"/>
</dbReference>
<dbReference type="NCBIfam" id="NF038106">
    <property type="entry name" value="gamma_NF038106"/>
    <property type="match status" value="1"/>
</dbReference>
<reference evidence="1" key="1">
    <citation type="submission" date="2018-07" db="EMBL/GenBank/DDBJ databases">
        <title>Genome assembly of strain Ka43.</title>
        <authorList>
            <person name="Kukolya J."/>
            <person name="Nagy I."/>
            <person name="Horvath B."/>
            <person name="Toth A."/>
        </authorList>
    </citation>
    <scope>NUCLEOTIDE SEQUENCE</scope>
    <source>
        <strain evidence="1">KB43</strain>
    </source>
</reference>
<sequence length="99" mass="11255">MSTRKDKEKVLGEHFDDERIKTFLQYTGPVKGITADYHLLERAYRGMRSENFATFITFFKEAGRDLNAVGPEGKTLLQTIKTHRLSDDYVQALEAAGAQ</sequence>
<keyword evidence="2" id="KW-1185">Reference proteome</keyword>
<protein>
    <recommendedName>
        <fullName evidence="3">Aminopeptidase</fullName>
    </recommendedName>
</protein>
<dbReference type="RefSeq" id="WP_193908200.1">
    <property type="nucleotide sequence ID" value="NZ_PRDL01000001.1"/>
</dbReference>
<accession>A0A928V425</accession>
<dbReference type="AlphaFoldDB" id="A0A928V425"/>
<organism evidence="1 2">
    <name type="scientific">Cellvibrio polysaccharolyticus</name>
    <dbReference type="NCBI Taxonomy" id="2082724"/>
    <lineage>
        <taxon>Bacteria</taxon>
        <taxon>Pseudomonadati</taxon>
        <taxon>Pseudomonadota</taxon>
        <taxon>Gammaproteobacteria</taxon>
        <taxon>Cellvibrionales</taxon>
        <taxon>Cellvibrionaceae</taxon>
        <taxon>Cellvibrio</taxon>
    </lineage>
</organism>